<dbReference type="OrthoDB" id="2266637at2759"/>
<evidence type="ECO:0000259" key="1">
    <source>
        <dbReference type="Pfam" id="PF13358"/>
    </source>
</evidence>
<dbReference type="EMBL" id="CAJVPS010014176">
    <property type="protein sequence ID" value="CAG8681022.1"/>
    <property type="molecule type" value="Genomic_DNA"/>
</dbReference>
<dbReference type="GO" id="GO:0003676">
    <property type="term" value="F:nucleic acid binding"/>
    <property type="evidence" value="ECO:0007669"/>
    <property type="project" value="InterPro"/>
</dbReference>
<dbReference type="InterPro" id="IPR038717">
    <property type="entry name" value="Tc1-like_DDE_dom"/>
</dbReference>
<accession>A0A9N9EN40</accession>
<dbReference type="Proteomes" id="UP000789508">
    <property type="component" value="Unassembled WGS sequence"/>
</dbReference>
<gene>
    <name evidence="2" type="ORF">ALEPTO_LOCUS10861</name>
</gene>
<feature type="domain" description="Tc1-like transposase DDE" evidence="1">
    <location>
        <begin position="79"/>
        <end position="169"/>
    </location>
</feature>
<reference evidence="2" key="1">
    <citation type="submission" date="2021-06" db="EMBL/GenBank/DDBJ databases">
        <authorList>
            <person name="Kallberg Y."/>
            <person name="Tangrot J."/>
            <person name="Rosling A."/>
        </authorList>
    </citation>
    <scope>NUCLEOTIDE SEQUENCE</scope>
    <source>
        <strain evidence="2">FL130A</strain>
    </source>
</reference>
<dbReference type="Gene3D" id="3.30.420.10">
    <property type="entry name" value="Ribonuclease H-like superfamily/Ribonuclease H"/>
    <property type="match status" value="1"/>
</dbReference>
<dbReference type="InterPro" id="IPR036397">
    <property type="entry name" value="RNaseH_sf"/>
</dbReference>
<protein>
    <submittedName>
        <fullName evidence="2">10768_t:CDS:1</fullName>
    </submittedName>
</protein>
<name>A0A9N9EN40_9GLOM</name>
<proteinExistence type="predicted"/>
<dbReference type="AlphaFoldDB" id="A0A9N9EN40"/>
<feature type="non-terminal residue" evidence="2">
    <location>
        <position position="169"/>
    </location>
</feature>
<evidence type="ECO:0000313" key="2">
    <source>
        <dbReference type="EMBL" id="CAG8681022.1"/>
    </source>
</evidence>
<dbReference type="Pfam" id="PF13358">
    <property type="entry name" value="DDE_3"/>
    <property type="match status" value="1"/>
</dbReference>
<organism evidence="2 3">
    <name type="scientific">Ambispora leptoticha</name>
    <dbReference type="NCBI Taxonomy" id="144679"/>
    <lineage>
        <taxon>Eukaryota</taxon>
        <taxon>Fungi</taxon>
        <taxon>Fungi incertae sedis</taxon>
        <taxon>Mucoromycota</taxon>
        <taxon>Glomeromycotina</taxon>
        <taxon>Glomeromycetes</taxon>
        <taxon>Archaeosporales</taxon>
        <taxon>Ambisporaceae</taxon>
        <taxon>Ambispora</taxon>
    </lineage>
</organism>
<sequence>QPVSRSTISRLYKKYGITHKKIGYHYSEQQSFLEKIKPFVDKVKSLSLSQLMAEDECAFYLNEAPRRAWGWKGERKGTKAVDFHDFIKEIYFLNDEKYYLLLDNASIHKAIKACLKKDRLPIRELFTQMNIDPLYLVPYTPQLNPVELCFNFLRKFVEEHEPRTYEELK</sequence>
<keyword evidence="3" id="KW-1185">Reference proteome</keyword>
<evidence type="ECO:0000313" key="3">
    <source>
        <dbReference type="Proteomes" id="UP000789508"/>
    </source>
</evidence>
<comment type="caution">
    <text evidence="2">The sequence shown here is derived from an EMBL/GenBank/DDBJ whole genome shotgun (WGS) entry which is preliminary data.</text>
</comment>